<dbReference type="InterPro" id="IPR016098">
    <property type="entry name" value="CAP/MinC_C"/>
</dbReference>
<keyword evidence="4 6" id="KW-0131">Cell cycle</keyword>
<dbReference type="Gene3D" id="3.30.160.540">
    <property type="match status" value="1"/>
</dbReference>
<accession>A0A841Q2Y4</accession>
<evidence type="ECO:0000313" key="10">
    <source>
        <dbReference type="Proteomes" id="UP000581688"/>
    </source>
</evidence>
<name>A0A841Q2Y4_9BACI</name>
<dbReference type="GO" id="GO:0000917">
    <property type="term" value="P:division septum assembly"/>
    <property type="evidence" value="ECO:0007669"/>
    <property type="project" value="UniProtKB-KW"/>
</dbReference>
<feature type="domain" description="Septum formation inhibitor MinC C-terminal" evidence="7">
    <location>
        <begin position="106"/>
        <end position="205"/>
    </location>
</feature>
<dbReference type="EMBL" id="JACHGH010000001">
    <property type="protein sequence ID" value="MBB6451918.1"/>
    <property type="molecule type" value="Genomic_DNA"/>
</dbReference>
<dbReference type="PANTHER" id="PTHR34108">
    <property type="entry name" value="SEPTUM SITE-DETERMINING PROTEIN MINC"/>
    <property type="match status" value="1"/>
</dbReference>
<dbReference type="SUPFAM" id="SSF63848">
    <property type="entry name" value="Cell-division inhibitor MinC, C-terminal domain"/>
    <property type="match status" value="1"/>
</dbReference>
<dbReference type="RefSeq" id="WP_174494519.1">
    <property type="nucleotide sequence ID" value="NZ_CADDWK010000001.1"/>
</dbReference>
<evidence type="ECO:0000256" key="4">
    <source>
        <dbReference type="ARBA" id="ARBA00023306"/>
    </source>
</evidence>
<evidence type="ECO:0000256" key="2">
    <source>
        <dbReference type="ARBA" id="ARBA00022618"/>
    </source>
</evidence>
<dbReference type="NCBIfam" id="TIGR01222">
    <property type="entry name" value="minC"/>
    <property type="match status" value="1"/>
</dbReference>
<dbReference type="InterPro" id="IPR005526">
    <property type="entry name" value="Septum_form_inhib_MinC_C"/>
</dbReference>
<sequence length="228" mass="25633">MNNKKQAVTIKGTKEGLTFIIDESCSFDHVLIELEQKLSSSLVEKEHPMIKVNVYVGNRYVSQEMKDQIINIVRSKKNLIINDVISDVMTKKEARKIQQDLDVTTITRMIRSGQVIHVKGDLLLIGDVNPGGRITATGNIYVLGKLTGIAHAGVEGNRQAVIAAAYMNPTQLRIADFMSRAPDFETEGLFMECAYIDNKEEKIIIDRLQRLSNIRPNMNSIERRMSNG</sequence>
<protein>
    <recommendedName>
        <fullName evidence="6">Probable septum site-determining protein MinC</fullName>
    </recommendedName>
</protein>
<feature type="domain" description="Septum site-determining protein MinC N-terminal" evidence="8">
    <location>
        <begin position="8"/>
        <end position="83"/>
    </location>
</feature>
<organism evidence="9 10">
    <name type="scientific">Salirhabdus euzebyi</name>
    <dbReference type="NCBI Taxonomy" id="394506"/>
    <lineage>
        <taxon>Bacteria</taxon>
        <taxon>Bacillati</taxon>
        <taxon>Bacillota</taxon>
        <taxon>Bacilli</taxon>
        <taxon>Bacillales</taxon>
        <taxon>Bacillaceae</taxon>
        <taxon>Salirhabdus</taxon>
    </lineage>
</organism>
<dbReference type="InterPro" id="IPR013033">
    <property type="entry name" value="MinC"/>
</dbReference>
<keyword evidence="10" id="KW-1185">Reference proteome</keyword>
<proteinExistence type="inferred from homology"/>
<dbReference type="GO" id="GO:0000902">
    <property type="term" value="P:cell morphogenesis"/>
    <property type="evidence" value="ECO:0007669"/>
    <property type="project" value="InterPro"/>
</dbReference>
<evidence type="ECO:0000256" key="5">
    <source>
        <dbReference type="ARBA" id="ARBA00046874"/>
    </source>
</evidence>
<dbReference type="Proteomes" id="UP000581688">
    <property type="component" value="Unassembled WGS sequence"/>
</dbReference>
<dbReference type="HAMAP" id="MF_00267">
    <property type="entry name" value="MinC"/>
    <property type="match status" value="1"/>
</dbReference>
<dbReference type="Pfam" id="PF22642">
    <property type="entry name" value="MinC_N_1"/>
    <property type="match status" value="1"/>
</dbReference>
<keyword evidence="3 6" id="KW-0717">Septation</keyword>
<dbReference type="InterPro" id="IPR055219">
    <property type="entry name" value="MinC_N_1"/>
</dbReference>
<comment type="subunit">
    <text evidence="5 6">Interacts with MinD and FtsZ.</text>
</comment>
<comment type="caution">
    <text evidence="9">The sequence shown here is derived from an EMBL/GenBank/DDBJ whole genome shotgun (WGS) entry which is preliminary data.</text>
</comment>
<evidence type="ECO:0000259" key="8">
    <source>
        <dbReference type="Pfam" id="PF22642"/>
    </source>
</evidence>
<comment type="similarity">
    <text evidence="1 6">Belongs to the MinC family.</text>
</comment>
<dbReference type="GO" id="GO:1901891">
    <property type="term" value="P:regulation of cell septum assembly"/>
    <property type="evidence" value="ECO:0007669"/>
    <property type="project" value="InterPro"/>
</dbReference>
<gene>
    <name evidence="6" type="primary">minC</name>
    <name evidence="9" type="ORF">HNQ94_000339</name>
</gene>
<dbReference type="InterPro" id="IPR036145">
    <property type="entry name" value="MinC_C_sf"/>
</dbReference>
<dbReference type="AlphaFoldDB" id="A0A841Q2Y4"/>
<evidence type="ECO:0000256" key="3">
    <source>
        <dbReference type="ARBA" id="ARBA00023210"/>
    </source>
</evidence>
<evidence type="ECO:0000259" key="7">
    <source>
        <dbReference type="Pfam" id="PF03775"/>
    </source>
</evidence>
<dbReference type="Pfam" id="PF03775">
    <property type="entry name" value="MinC_C"/>
    <property type="match status" value="1"/>
</dbReference>
<dbReference type="Gene3D" id="2.160.20.70">
    <property type="match status" value="1"/>
</dbReference>
<comment type="function">
    <text evidence="6">Cell division inhibitor that blocks the formation of polar Z ring septums. Rapidly oscillates between the poles of the cell to destabilize FtsZ filaments that have formed before they mature into polar Z rings. Prevents FtsZ polymerization.</text>
</comment>
<evidence type="ECO:0000313" key="9">
    <source>
        <dbReference type="EMBL" id="MBB6451918.1"/>
    </source>
</evidence>
<dbReference type="PANTHER" id="PTHR34108:SF1">
    <property type="entry name" value="SEPTUM SITE-DETERMINING PROTEIN MINC"/>
    <property type="match status" value="1"/>
</dbReference>
<evidence type="ECO:0000256" key="1">
    <source>
        <dbReference type="ARBA" id="ARBA00006291"/>
    </source>
</evidence>
<reference evidence="9 10" key="1">
    <citation type="submission" date="2020-08" db="EMBL/GenBank/DDBJ databases">
        <title>Genomic Encyclopedia of Type Strains, Phase IV (KMG-IV): sequencing the most valuable type-strain genomes for metagenomic binning, comparative biology and taxonomic classification.</title>
        <authorList>
            <person name="Goeker M."/>
        </authorList>
    </citation>
    <scope>NUCLEOTIDE SEQUENCE [LARGE SCALE GENOMIC DNA]</scope>
    <source>
        <strain evidence="9 10">DSM 19612</strain>
    </source>
</reference>
<keyword evidence="2 6" id="KW-0132">Cell division</keyword>
<evidence type="ECO:0000256" key="6">
    <source>
        <dbReference type="HAMAP-Rule" id="MF_00267"/>
    </source>
</evidence>